<evidence type="ECO:0000259" key="2">
    <source>
        <dbReference type="Pfam" id="PF01757"/>
    </source>
</evidence>
<evidence type="ECO:0000313" key="3">
    <source>
        <dbReference type="EMBL" id="MCP2311238.1"/>
    </source>
</evidence>
<keyword evidence="1" id="KW-0812">Transmembrane</keyword>
<dbReference type="RefSeq" id="WP_253799869.1">
    <property type="nucleotide sequence ID" value="NZ_BAAAUB010000107.1"/>
</dbReference>
<accession>A0ABT1J1J0</accession>
<feature type="transmembrane region" description="Helical" evidence="1">
    <location>
        <begin position="273"/>
        <end position="293"/>
    </location>
</feature>
<feature type="transmembrane region" description="Helical" evidence="1">
    <location>
        <begin position="393"/>
        <end position="415"/>
    </location>
</feature>
<feature type="transmembrane region" description="Helical" evidence="1">
    <location>
        <begin position="421"/>
        <end position="437"/>
    </location>
</feature>
<protein>
    <submittedName>
        <fullName evidence="3">Fucose 4-O-acetylase-like acetyltransferase</fullName>
    </submittedName>
</protein>
<proteinExistence type="predicted"/>
<gene>
    <name evidence="3" type="ORF">FHR36_004401</name>
</gene>
<feature type="transmembrane region" description="Helical" evidence="1">
    <location>
        <begin position="198"/>
        <end position="219"/>
    </location>
</feature>
<reference evidence="3 4" key="1">
    <citation type="submission" date="2022-06" db="EMBL/GenBank/DDBJ databases">
        <title>Sequencing the genomes of 1000 actinobacteria strains.</title>
        <authorList>
            <person name="Klenk H.-P."/>
        </authorList>
    </citation>
    <scope>NUCLEOTIDE SEQUENCE [LARGE SCALE GENOMIC DNA]</scope>
    <source>
        <strain evidence="3 4">DSM 41656</strain>
    </source>
</reference>
<evidence type="ECO:0000256" key="1">
    <source>
        <dbReference type="SAM" id="Phobius"/>
    </source>
</evidence>
<feature type="domain" description="Acyltransferase 3" evidence="2">
    <location>
        <begin position="13"/>
        <end position="367"/>
    </location>
</feature>
<evidence type="ECO:0000313" key="4">
    <source>
        <dbReference type="Proteomes" id="UP001206483"/>
    </source>
</evidence>
<organism evidence="3 4">
    <name type="scientific">Kitasatospora paracochleata</name>
    <dbReference type="NCBI Taxonomy" id="58354"/>
    <lineage>
        <taxon>Bacteria</taxon>
        <taxon>Bacillati</taxon>
        <taxon>Actinomycetota</taxon>
        <taxon>Actinomycetes</taxon>
        <taxon>Kitasatosporales</taxon>
        <taxon>Streptomycetaceae</taxon>
        <taxon>Kitasatospora</taxon>
    </lineage>
</organism>
<feature type="transmembrane region" description="Helical" evidence="1">
    <location>
        <begin position="16"/>
        <end position="36"/>
    </location>
</feature>
<dbReference type="InterPro" id="IPR002656">
    <property type="entry name" value="Acyl_transf_3_dom"/>
</dbReference>
<feature type="transmembrane region" description="Helical" evidence="1">
    <location>
        <begin position="231"/>
        <end position="253"/>
    </location>
</feature>
<keyword evidence="1" id="KW-1133">Transmembrane helix</keyword>
<feature type="transmembrane region" description="Helical" evidence="1">
    <location>
        <begin position="172"/>
        <end position="192"/>
    </location>
</feature>
<feature type="transmembrane region" description="Helical" evidence="1">
    <location>
        <begin position="137"/>
        <end position="160"/>
    </location>
</feature>
<keyword evidence="1" id="KW-0472">Membrane</keyword>
<feature type="transmembrane region" description="Helical" evidence="1">
    <location>
        <begin position="314"/>
        <end position="333"/>
    </location>
</feature>
<feature type="transmembrane region" description="Helical" evidence="1">
    <location>
        <begin position="353"/>
        <end position="372"/>
    </location>
</feature>
<dbReference type="EMBL" id="JAMZDX010000004">
    <property type="protein sequence ID" value="MCP2311238.1"/>
    <property type="molecule type" value="Genomic_DNA"/>
</dbReference>
<comment type="caution">
    <text evidence="3">The sequence shown here is derived from an EMBL/GenBank/DDBJ whole genome shotgun (WGS) entry which is preliminary data.</text>
</comment>
<dbReference type="Pfam" id="PF01757">
    <property type="entry name" value="Acyl_transf_3"/>
    <property type="match status" value="1"/>
</dbReference>
<dbReference type="Proteomes" id="UP001206483">
    <property type="component" value="Unassembled WGS sequence"/>
</dbReference>
<keyword evidence="4" id="KW-1185">Reference proteome</keyword>
<sequence>MPAPGPDANRARYVDLLRGVAILLVVLGHWLITALVRHPDGTITAPELLATVRWTQWLTLGFQIMPMFFLAGGYAAGASWSRHLAGGAGGACDPGGGAAAGWVRARAVRLLLPAATYTGLALAGLGVARAAGADPGLLGMVGWALAMQFWFLPVYLVISAATPWLYAAYRRWGLGSVAALGGAAVVADVIDLAGRGSWHGWVGTLNYLLVWAVAYELGFAWQGGEFTGRPWLGWALAGGGAAGFALLVGYGPFPVSLILVTGEEVSNTDPPSVAMLAWVLAQCGLCLVAARPVERLLRSERLWRTVRPLGRASMTLYLWHMVPVLVVAAAFYLTDLAPEPAVGSGAWWAWRPVWLAVLVVGLLGLLAALRPLGRALTALAAAARPQAPVRRPYALLAGVVCTVVPLATWATRGFAPDGTPSPAAVVAFAAGVGLILLPPPQHRPARAAEEAQAGG</sequence>
<feature type="transmembrane region" description="Helical" evidence="1">
    <location>
        <begin position="110"/>
        <end position="131"/>
    </location>
</feature>
<feature type="transmembrane region" description="Helical" evidence="1">
    <location>
        <begin position="56"/>
        <end position="76"/>
    </location>
</feature>
<name>A0ABT1J1J0_9ACTN</name>